<keyword evidence="6" id="KW-0037">Angiogenesis</keyword>
<keyword evidence="11" id="KW-0497">Mitogen</keyword>
<dbReference type="GO" id="GO:0051781">
    <property type="term" value="P:positive regulation of cell division"/>
    <property type="evidence" value="ECO:0007669"/>
    <property type="project" value="UniProtKB-KW"/>
</dbReference>
<dbReference type="OMA" id="NHYNTYL"/>
<dbReference type="GO" id="GO:0008201">
    <property type="term" value="F:heparin binding"/>
    <property type="evidence" value="ECO:0007669"/>
    <property type="project" value="UniProtKB-KW"/>
</dbReference>
<keyword evidence="14" id="KW-1185">Reference proteome</keyword>
<evidence type="ECO:0000256" key="4">
    <source>
        <dbReference type="ARBA" id="ARBA00022473"/>
    </source>
</evidence>
<keyword evidence="9" id="KW-0339">Growth factor</keyword>
<evidence type="ECO:0000313" key="13">
    <source>
        <dbReference type="EMBL" id="GCB68650.1"/>
    </source>
</evidence>
<evidence type="ECO:0000256" key="8">
    <source>
        <dbReference type="ARBA" id="ARBA00022782"/>
    </source>
</evidence>
<evidence type="ECO:0000256" key="12">
    <source>
        <dbReference type="RuleBase" id="RU049442"/>
    </source>
</evidence>
<evidence type="ECO:0000256" key="2">
    <source>
        <dbReference type="ARBA" id="ARBA00004613"/>
    </source>
</evidence>
<dbReference type="GO" id="GO:0005576">
    <property type="term" value="C:extracellular region"/>
    <property type="evidence" value="ECO:0007669"/>
    <property type="project" value="UniProtKB-SubCell"/>
</dbReference>
<evidence type="ECO:0000256" key="10">
    <source>
        <dbReference type="ARBA" id="ARBA00023242"/>
    </source>
</evidence>
<gene>
    <name evidence="13" type="ORF">scyTo_0008258</name>
</gene>
<dbReference type="Proteomes" id="UP000288216">
    <property type="component" value="Unassembled WGS sequence"/>
</dbReference>
<dbReference type="SUPFAM" id="SSF50353">
    <property type="entry name" value="Cytokine"/>
    <property type="match status" value="1"/>
</dbReference>
<evidence type="ECO:0000256" key="3">
    <source>
        <dbReference type="ARBA" id="ARBA00007936"/>
    </source>
</evidence>
<protein>
    <recommendedName>
        <fullName evidence="12">Fibroblast growth factor</fullName>
        <shortName evidence="12">FGF</shortName>
    </recommendedName>
</protein>
<evidence type="ECO:0000256" key="6">
    <source>
        <dbReference type="ARBA" id="ARBA00022657"/>
    </source>
</evidence>
<proteinExistence type="inferred from homology"/>
<keyword evidence="10" id="KW-0539">Nucleus</keyword>
<dbReference type="PANTHER" id="PTHR11486">
    <property type="entry name" value="FIBROBLAST GROWTH FACTOR"/>
    <property type="match status" value="1"/>
</dbReference>
<accession>A0A401P6E7</accession>
<reference evidence="13 14" key="1">
    <citation type="journal article" date="2018" name="Nat. Ecol. Evol.">
        <title>Shark genomes provide insights into elasmobranch evolution and the origin of vertebrates.</title>
        <authorList>
            <person name="Hara Y"/>
            <person name="Yamaguchi K"/>
            <person name="Onimaru K"/>
            <person name="Kadota M"/>
            <person name="Koyanagi M"/>
            <person name="Keeley SD"/>
            <person name="Tatsumi K"/>
            <person name="Tanaka K"/>
            <person name="Motone F"/>
            <person name="Kageyama Y"/>
            <person name="Nozu R"/>
            <person name="Adachi N"/>
            <person name="Nishimura O"/>
            <person name="Nakagawa R"/>
            <person name="Tanegashima C"/>
            <person name="Kiyatake I"/>
            <person name="Matsumoto R"/>
            <person name="Murakumo K"/>
            <person name="Nishida K"/>
            <person name="Terakita A"/>
            <person name="Kuratani S"/>
            <person name="Sato K"/>
            <person name="Hyodo S Kuraku.S."/>
        </authorList>
    </citation>
    <scope>NUCLEOTIDE SEQUENCE [LARGE SCALE GENOMIC DNA]</scope>
</reference>
<comment type="similarity">
    <text evidence="3 12">Belongs to the heparin-binding growth factors family.</text>
</comment>
<dbReference type="SMART" id="SM00442">
    <property type="entry name" value="FGF"/>
    <property type="match status" value="1"/>
</dbReference>
<dbReference type="EMBL" id="BFAA01003126">
    <property type="protein sequence ID" value="GCB68650.1"/>
    <property type="molecule type" value="Genomic_DNA"/>
</dbReference>
<evidence type="ECO:0000256" key="5">
    <source>
        <dbReference type="ARBA" id="ARBA00022525"/>
    </source>
</evidence>
<keyword evidence="7" id="KW-0358">Heparin-binding</keyword>
<dbReference type="InterPro" id="IPR002209">
    <property type="entry name" value="Fibroblast_GF_fam"/>
</dbReference>
<keyword evidence="4" id="KW-0217">Developmental protein</keyword>
<dbReference type="FunFam" id="2.80.10.50:FF:000020">
    <property type="entry name" value="Fibroblast growth factor 1"/>
    <property type="match status" value="1"/>
</dbReference>
<keyword evidence="5" id="KW-0964">Secreted</keyword>
<dbReference type="GO" id="GO:0008083">
    <property type="term" value="F:growth factor activity"/>
    <property type="evidence" value="ECO:0007669"/>
    <property type="project" value="UniProtKB-KW"/>
</dbReference>
<evidence type="ECO:0000256" key="11">
    <source>
        <dbReference type="ARBA" id="ARBA00023246"/>
    </source>
</evidence>
<dbReference type="PRINTS" id="PR00263">
    <property type="entry name" value="HBGFFGF"/>
</dbReference>
<evidence type="ECO:0000256" key="1">
    <source>
        <dbReference type="ARBA" id="ARBA00004123"/>
    </source>
</evidence>
<dbReference type="GO" id="GO:0005634">
    <property type="term" value="C:nucleus"/>
    <property type="evidence" value="ECO:0007669"/>
    <property type="project" value="UniProtKB-SubCell"/>
</dbReference>
<dbReference type="STRING" id="75743.A0A401P6E7"/>
<dbReference type="PRINTS" id="PR00262">
    <property type="entry name" value="IL1HBGF"/>
</dbReference>
<dbReference type="GO" id="GO:0030154">
    <property type="term" value="P:cell differentiation"/>
    <property type="evidence" value="ECO:0007669"/>
    <property type="project" value="UniProtKB-KW"/>
</dbReference>
<dbReference type="GO" id="GO:0001525">
    <property type="term" value="P:angiogenesis"/>
    <property type="evidence" value="ECO:0007669"/>
    <property type="project" value="UniProtKB-KW"/>
</dbReference>
<dbReference type="OrthoDB" id="5987799at2759"/>
<dbReference type="InterPro" id="IPR008996">
    <property type="entry name" value="IL1/FGF"/>
</dbReference>
<evidence type="ECO:0000313" key="14">
    <source>
        <dbReference type="Proteomes" id="UP000288216"/>
    </source>
</evidence>
<dbReference type="Gene3D" id="2.80.10.50">
    <property type="match status" value="1"/>
</dbReference>
<keyword evidence="8" id="KW-0221">Differentiation</keyword>
<dbReference type="PROSITE" id="PS00247">
    <property type="entry name" value="HBGF_FGF"/>
    <property type="match status" value="1"/>
</dbReference>
<comment type="caution">
    <text evidence="13">The sequence shown here is derived from an EMBL/GenBank/DDBJ whole genome shotgun (WGS) entry which is preliminary data.</text>
</comment>
<name>A0A401P6E7_SCYTO</name>
<comment type="subcellular location">
    <subcellularLocation>
        <location evidence="1">Nucleus</location>
    </subcellularLocation>
    <subcellularLocation>
        <location evidence="2">Secreted</location>
    </subcellularLocation>
</comment>
<dbReference type="AlphaFoldDB" id="A0A401P6E7"/>
<sequence length="182" mass="20579">MFELHIPNVPGFRERSKDPYEHWAGRNMDAGTVTSLSSLSNSFNHFLGSYKDPKLLYCANGGYFVRIRPDGQVEGTRDRSDVYIQLQLQAVSRGVVTIQGIEARCYLAMSEVGQLHALPAPTDECFFLETLEENGYSTYKSKEYMERNWYVAIRKNGNAKPGPRTNVGQKAILFLPMQVTSD</sequence>
<evidence type="ECO:0000256" key="9">
    <source>
        <dbReference type="ARBA" id="ARBA00023030"/>
    </source>
</evidence>
<evidence type="ECO:0000256" key="7">
    <source>
        <dbReference type="ARBA" id="ARBA00022674"/>
    </source>
</evidence>
<organism evidence="13 14">
    <name type="scientific">Scyliorhinus torazame</name>
    <name type="common">Cloudy catshark</name>
    <name type="synonym">Catulus torazame</name>
    <dbReference type="NCBI Taxonomy" id="75743"/>
    <lineage>
        <taxon>Eukaryota</taxon>
        <taxon>Metazoa</taxon>
        <taxon>Chordata</taxon>
        <taxon>Craniata</taxon>
        <taxon>Vertebrata</taxon>
        <taxon>Chondrichthyes</taxon>
        <taxon>Elasmobranchii</taxon>
        <taxon>Galeomorphii</taxon>
        <taxon>Galeoidea</taxon>
        <taxon>Carcharhiniformes</taxon>
        <taxon>Scyliorhinidae</taxon>
        <taxon>Scyliorhinus</taxon>
    </lineage>
</organism>
<dbReference type="Pfam" id="PF00167">
    <property type="entry name" value="FGF"/>
    <property type="match status" value="1"/>
</dbReference>